<proteinExistence type="predicted"/>
<dbReference type="RefSeq" id="XP_068352177.1">
    <property type="nucleotide sequence ID" value="XM_068494385.1"/>
</dbReference>
<reference evidence="2" key="1">
    <citation type="submission" date="2016-10" db="EMBL/GenBank/DDBJ databases">
        <authorList>
            <person name="Benchimol M."/>
            <person name="Almeida L.G."/>
            <person name="Vasconcelos A.T."/>
            <person name="Perreira-Neves A."/>
            <person name="Rosa I.A."/>
            <person name="Tasca T."/>
            <person name="Bogo M.R."/>
            <person name="de Souza W."/>
        </authorList>
    </citation>
    <scope>NUCLEOTIDE SEQUENCE [LARGE SCALE GENOMIC DNA]</scope>
    <source>
        <strain evidence="2">K</strain>
    </source>
</reference>
<dbReference type="VEuPathDB" id="TrichDB:TRFO_08596"/>
<comment type="caution">
    <text evidence="2">The sequence shown here is derived from an EMBL/GenBank/DDBJ whole genome shotgun (WGS) entry which is preliminary data.</text>
</comment>
<protein>
    <submittedName>
        <fullName evidence="2">Uncharacterized protein</fullName>
    </submittedName>
</protein>
<dbReference type="GeneID" id="94829089"/>
<accession>A0A1J4JIM1</accession>
<feature type="region of interest" description="Disordered" evidence="1">
    <location>
        <begin position="171"/>
        <end position="197"/>
    </location>
</feature>
<name>A0A1J4JIM1_9EUKA</name>
<dbReference type="Proteomes" id="UP000179807">
    <property type="component" value="Unassembled WGS sequence"/>
</dbReference>
<dbReference type="EMBL" id="MLAK01001026">
    <property type="protein sequence ID" value="OHS99040.1"/>
    <property type="molecule type" value="Genomic_DNA"/>
</dbReference>
<sequence length="197" mass="23588">MKVTTSSHQMIHVKIYHFNALFKNPKHTQSEKKKEMMFLILFVQSISSSSKADQLRTLLNRYKDTDKAKWTKLVQFLEPQNTLRSKTGKIDIQKMLLEARGMSPERAETTSTIKSLKEMETKLKLQKWMNNEFSAMMRSLYHKMRNRIEARKNYVEQLYFNSYNRFPKRITRKQTLDKKKKLSTTTKKTNKNLKKKR</sequence>
<keyword evidence="3" id="KW-1185">Reference proteome</keyword>
<evidence type="ECO:0000313" key="3">
    <source>
        <dbReference type="Proteomes" id="UP000179807"/>
    </source>
</evidence>
<organism evidence="2 3">
    <name type="scientific">Tritrichomonas foetus</name>
    <dbReference type="NCBI Taxonomy" id="1144522"/>
    <lineage>
        <taxon>Eukaryota</taxon>
        <taxon>Metamonada</taxon>
        <taxon>Parabasalia</taxon>
        <taxon>Tritrichomonadida</taxon>
        <taxon>Tritrichomonadidae</taxon>
        <taxon>Tritrichomonas</taxon>
    </lineage>
</organism>
<evidence type="ECO:0000256" key="1">
    <source>
        <dbReference type="SAM" id="MobiDB-lite"/>
    </source>
</evidence>
<dbReference type="AlphaFoldDB" id="A0A1J4JIM1"/>
<evidence type="ECO:0000313" key="2">
    <source>
        <dbReference type="EMBL" id="OHS99040.1"/>
    </source>
</evidence>
<gene>
    <name evidence="2" type="ORF">TRFO_08596</name>
</gene>